<evidence type="ECO:0000313" key="10">
    <source>
        <dbReference type="Proteomes" id="UP000036403"/>
    </source>
</evidence>
<keyword evidence="3" id="KW-0540">Nuclease</keyword>
<keyword evidence="1" id="KW-0808">Transferase</keyword>
<accession>A0A0J7KC27</accession>
<keyword evidence="6 9" id="KW-0695">RNA-directed DNA polymerase</keyword>
<dbReference type="CDD" id="cd09274">
    <property type="entry name" value="RNase_HI_RT_Ty3"/>
    <property type="match status" value="1"/>
</dbReference>
<dbReference type="OrthoDB" id="441971at2759"/>
<protein>
    <submittedName>
        <fullName evidence="9">Reverse transcriptase r</fullName>
    </submittedName>
</protein>
<dbReference type="Proteomes" id="UP000036403">
    <property type="component" value="Unassembled WGS sequence"/>
</dbReference>
<feature type="region of interest" description="Disordered" evidence="7">
    <location>
        <begin position="127"/>
        <end position="156"/>
    </location>
</feature>
<dbReference type="STRING" id="67767.A0A0J7KC27"/>
<dbReference type="InterPro" id="IPR001584">
    <property type="entry name" value="Integrase_cat-core"/>
</dbReference>
<name>A0A0J7KC27_LASNI</name>
<keyword evidence="4" id="KW-0255">Endonuclease</keyword>
<evidence type="ECO:0000259" key="8">
    <source>
        <dbReference type="PROSITE" id="PS50994"/>
    </source>
</evidence>
<evidence type="ECO:0000256" key="7">
    <source>
        <dbReference type="SAM" id="MobiDB-lite"/>
    </source>
</evidence>
<proteinExistence type="predicted"/>
<dbReference type="Pfam" id="PF17917">
    <property type="entry name" value="RT_RNaseH"/>
    <property type="match status" value="1"/>
</dbReference>
<feature type="compositionally biased region" description="Acidic residues" evidence="7">
    <location>
        <begin position="144"/>
        <end position="156"/>
    </location>
</feature>
<dbReference type="AlphaFoldDB" id="A0A0J7KC27"/>
<feature type="domain" description="Integrase catalytic" evidence="8">
    <location>
        <begin position="330"/>
        <end position="404"/>
    </location>
</feature>
<evidence type="ECO:0000256" key="6">
    <source>
        <dbReference type="ARBA" id="ARBA00022918"/>
    </source>
</evidence>
<evidence type="ECO:0000256" key="1">
    <source>
        <dbReference type="ARBA" id="ARBA00022679"/>
    </source>
</evidence>
<sequence>MRVLKERGYLGHIISDEGVKPDPAKRRAVKEFPKPQHAKNIKQFLGPASYYPERNYSTIEKELLAIVYCVNYFRPYLYGRKFYLVTDHKPLVWLHSVKDPTSRLVRWRLKLAEYEYEVVYKAADNRIESDVEPPQTPSDKTSETEDDDSSDSDDENLFDNVNEPFVMRNPMGPHTITIPDNFTTRKDLVVFTTQQGAPIDQGAHMLQETKSLPMIRGAALARAENRRIITLVVKKRESGIIEREILKEALCSLLDVVREFQLQSISITKGNVDSIPWKSVHLLMTRVLGEINIKICICKNEISIPPENDRNHIMTENHCSAIGGHKALCVARKFKIKHCKTTAYRPQANGSVERSHQVLWEYLKQYVDKNNEWDKCLKLASFSYNISVHEGTRHTPHELVFGKLARVPTSDGYHGHDERKNTLPHCLTN</sequence>
<dbReference type="SUPFAM" id="SSF56672">
    <property type="entry name" value="DNA/RNA polymerases"/>
    <property type="match status" value="1"/>
</dbReference>
<evidence type="ECO:0000256" key="5">
    <source>
        <dbReference type="ARBA" id="ARBA00022801"/>
    </source>
</evidence>
<dbReference type="GO" id="GO:0003964">
    <property type="term" value="F:RNA-directed DNA polymerase activity"/>
    <property type="evidence" value="ECO:0007669"/>
    <property type="project" value="UniProtKB-KW"/>
</dbReference>
<dbReference type="PaxDb" id="67767-A0A0J7KC27"/>
<organism evidence="9 10">
    <name type="scientific">Lasius niger</name>
    <name type="common">Black garden ant</name>
    <dbReference type="NCBI Taxonomy" id="67767"/>
    <lineage>
        <taxon>Eukaryota</taxon>
        <taxon>Metazoa</taxon>
        <taxon>Ecdysozoa</taxon>
        <taxon>Arthropoda</taxon>
        <taxon>Hexapoda</taxon>
        <taxon>Insecta</taxon>
        <taxon>Pterygota</taxon>
        <taxon>Neoptera</taxon>
        <taxon>Endopterygota</taxon>
        <taxon>Hymenoptera</taxon>
        <taxon>Apocrita</taxon>
        <taxon>Aculeata</taxon>
        <taxon>Formicoidea</taxon>
        <taxon>Formicidae</taxon>
        <taxon>Formicinae</taxon>
        <taxon>Lasius</taxon>
        <taxon>Lasius</taxon>
    </lineage>
</organism>
<dbReference type="InterPro" id="IPR012337">
    <property type="entry name" value="RNaseH-like_sf"/>
</dbReference>
<keyword evidence="2" id="KW-0548">Nucleotidyltransferase</keyword>
<dbReference type="GO" id="GO:0015074">
    <property type="term" value="P:DNA integration"/>
    <property type="evidence" value="ECO:0007669"/>
    <property type="project" value="InterPro"/>
</dbReference>
<keyword evidence="5" id="KW-0378">Hydrolase</keyword>
<evidence type="ECO:0000313" key="9">
    <source>
        <dbReference type="EMBL" id="KMQ87923.1"/>
    </source>
</evidence>
<dbReference type="GO" id="GO:0004519">
    <property type="term" value="F:endonuclease activity"/>
    <property type="evidence" value="ECO:0007669"/>
    <property type="project" value="UniProtKB-KW"/>
</dbReference>
<gene>
    <name evidence="9" type="ORF">RF55_12670</name>
</gene>
<keyword evidence="10" id="KW-1185">Reference proteome</keyword>
<dbReference type="SUPFAM" id="SSF53098">
    <property type="entry name" value="Ribonuclease H-like"/>
    <property type="match status" value="1"/>
</dbReference>
<dbReference type="Gene3D" id="3.30.420.10">
    <property type="entry name" value="Ribonuclease H-like superfamily/Ribonuclease H"/>
    <property type="match status" value="1"/>
</dbReference>
<dbReference type="GO" id="GO:0003676">
    <property type="term" value="F:nucleic acid binding"/>
    <property type="evidence" value="ECO:0007669"/>
    <property type="project" value="InterPro"/>
</dbReference>
<evidence type="ECO:0000256" key="2">
    <source>
        <dbReference type="ARBA" id="ARBA00022695"/>
    </source>
</evidence>
<evidence type="ECO:0000256" key="3">
    <source>
        <dbReference type="ARBA" id="ARBA00022722"/>
    </source>
</evidence>
<dbReference type="PANTHER" id="PTHR37984:SF5">
    <property type="entry name" value="PROTEIN NYNRIN-LIKE"/>
    <property type="match status" value="1"/>
</dbReference>
<dbReference type="InterPro" id="IPR036397">
    <property type="entry name" value="RNaseH_sf"/>
</dbReference>
<dbReference type="GO" id="GO:0042575">
    <property type="term" value="C:DNA polymerase complex"/>
    <property type="evidence" value="ECO:0007669"/>
    <property type="project" value="UniProtKB-ARBA"/>
</dbReference>
<dbReference type="InterPro" id="IPR050951">
    <property type="entry name" value="Retrovirus_Pol_polyprotein"/>
</dbReference>
<dbReference type="InterPro" id="IPR041373">
    <property type="entry name" value="RT_RNaseH"/>
</dbReference>
<dbReference type="PANTHER" id="PTHR37984">
    <property type="entry name" value="PROTEIN CBG26694"/>
    <property type="match status" value="1"/>
</dbReference>
<comment type="caution">
    <text evidence="9">The sequence shown here is derived from an EMBL/GenBank/DDBJ whole genome shotgun (WGS) entry which is preliminary data.</text>
</comment>
<dbReference type="InterPro" id="IPR043502">
    <property type="entry name" value="DNA/RNA_pol_sf"/>
</dbReference>
<reference evidence="9 10" key="1">
    <citation type="submission" date="2015-04" db="EMBL/GenBank/DDBJ databases">
        <title>Lasius niger genome sequencing.</title>
        <authorList>
            <person name="Konorov E.A."/>
            <person name="Nikitin M.A."/>
            <person name="Kirill M.V."/>
            <person name="Chang P."/>
        </authorList>
    </citation>
    <scope>NUCLEOTIDE SEQUENCE [LARGE SCALE GENOMIC DNA]</scope>
    <source>
        <tissue evidence="9">Whole</tissue>
    </source>
</reference>
<evidence type="ECO:0000256" key="4">
    <source>
        <dbReference type="ARBA" id="ARBA00022759"/>
    </source>
</evidence>
<dbReference type="EMBL" id="LBMM01009720">
    <property type="protein sequence ID" value="KMQ87923.1"/>
    <property type="molecule type" value="Genomic_DNA"/>
</dbReference>
<dbReference type="PROSITE" id="PS50994">
    <property type="entry name" value="INTEGRASE"/>
    <property type="match status" value="1"/>
</dbReference>
<dbReference type="GO" id="GO:0016787">
    <property type="term" value="F:hydrolase activity"/>
    <property type="evidence" value="ECO:0007669"/>
    <property type="project" value="UniProtKB-KW"/>
</dbReference>